<evidence type="ECO:0000313" key="3">
    <source>
        <dbReference type="Proteomes" id="UP000681610"/>
    </source>
</evidence>
<reference evidence="2 3" key="1">
    <citation type="submission" date="2021-03" db="EMBL/GenBank/DDBJ databases">
        <title>Isolation and description of Capnocytophaga bilenii sp. nov., a novel Capnocytophaga species, isolated from a gingivitis subject.</title>
        <authorList>
            <person name="Antezack A."/>
            <person name="Monnet-Corti V."/>
            <person name="La Scola B."/>
        </authorList>
    </citation>
    <scope>NUCLEOTIDE SEQUENCE [LARGE SCALE GENOMIC DNA]</scope>
    <source>
        <strain evidence="2 3">Marseille-Q4570</strain>
    </source>
</reference>
<keyword evidence="1" id="KW-0472">Membrane</keyword>
<accession>A0ABS3Q076</accession>
<comment type="caution">
    <text evidence="2">The sequence shown here is derived from an EMBL/GenBank/DDBJ whole genome shotgun (WGS) entry which is preliminary data.</text>
</comment>
<evidence type="ECO:0000256" key="1">
    <source>
        <dbReference type="SAM" id="Phobius"/>
    </source>
</evidence>
<keyword evidence="3" id="KW-1185">Reference proteome</keyword>
<proteinExistence type="predicted"/>
<feature type="transmembrane region" description="Helical" evidence="1">
    <location>
        <begin position="69"/>
        <end position="85"/>
    </location>
</feature>
<dbReference type="Proteomes" id="UP000681610">
    <property type="component" value="Unassembled WGS sequence"/>
</dbReference>
<dbReference type="RefSeq" id="WP_009416813.1">
    <property type="nucleotide sequence ID" value="NZ_JAGDYP010000010.1"/>
</dbReference>
<name>A0ABS3Q076_9FLAO</name>
<dbReference type="EMBL" id="JAGDYP010000010">
    <property type="protein sequence ID" value="MBO1884986.1"/>
    <property type="molecule type" value="Genomic_DNA"/>
</dbReference>
<protein>
    <recommendedName>
        <fullName evidence="4">Riboflavin synthase subunit beta</fullName>
    </recommendedName>
</protein>
<evidence type="ECO:0008006" key="4">
    <source>
        <dbReference type="Google" id="ProtNLM"/>
    </source>
</evidence>
<keyword evidence="1" id="KW-0812">Transmembrane</keyword>
<organism evidence="2 3">
    <name type="scientific">Capnocytophaga bilenii</name>
    <dbReference type="NCBI Taxonomy" id="2819369"/>
    <lineage>
        <taxon>Bacteria</taxon>
        <taxon>Pseudomonadati</taxon>
        <taxon>Bacteroidota</taxon>
        <taxon>Flavobacteriia</taxon>
        <taxon>Flavobacteriales</taxon>
        <taxon>Flavobacteriaceae</taxon>
        <taxon>Capnocytophaga</taxon>
    </lineage>
</organism>
<evidence type="ECO:0000313" key="2">
    <source>
        <dbReference type="EMBL" id="MBO1884986.1"/>
    </source>
</evidence>
<keyword evidence="1" id="KW-1133">Transmembrane helix</keyword>
<gene>
    <name evidence="2" type="ORF">J4N46_11330</name>
</gene>
<sequence>MKIKLFKLPKNKRFNYTPRYYEGKEAGNAFEMGSRIRKDRETVSNHFTEQWRKIRSESRNKKNREFNKVFWIVLVVLLLITLYFFDFDLSIFTAKR</sequence>